<proteinExistence type="predicted"/>
<protein>
    <submittedName>
        <fullName evidence="1">Uncharacterized protein</fullName>
    </submittedName>
</protein>
<evidence type="ECO:0000313" key="1">
    <source>
        <dbReference type="EMBL" id="OOR89393.1"/>
    </source>
</evidence>
<organism evidence="1 2">
    <name type="scientific">Moraxella caviae</name>
    <dbReference type="NCBI Taxonomy" id="34060"/>
    <lineage>
        <taxon>Bacteria</taxon>
        <taxon>Pseudomonadati</taxon>
        <taxon>Pseudomonadota</taxon>
        <taxon>Gammaproteobacteria</taxon>
        <taxon>Moraxellales</taxon>
        <taxon>Moraxellaceae</taxon>
        <taxon>Moraxella</taxon>
    </lineage>
</organism>
<dbReference type="STRING" id="34060.B0181_06845"/>
<gene>
    <name evidence="1" type="ORF">B0181_06845</name>
</gene>
<accession>A0A1T0A0T6</accession>
<dbReference type="Proteomes" id="UP000190435">
    <property type="component" value="Unassembled WGS sequence"/>
</dbReference>
<keyword evidence="2" id="KW-1185">Reference proteome</keyword>
<evidence type="ECO:0000313" key="2">
    <source>
        <dbReference type="Proteomes" id="UP000190435"/>
    </source>
</evidence>
<dbReference type="AlphaFoldDB" id="A0A1T0A0T6"/>
<sequence length="70" mass="7803">MILQAFCVLFCKNFSCKIDKSAPLDISPIAKPCYNKAILLWANCQLFTKFSPHQMRHSQSPSTAITGNLA</sequence>
<reference evidence="1 2" key="1">
    <citation type="submission" date="2017-02" db="EMBL/GenBank/DDBJ databases">
        <title>Draft genome sequence of Moraxella caviae CCUG 355 type strain.</title>
        <authorList>
            <person name="Engstrom-Jakobsson H."/>
            <person name="Salva-Serra F."/>
            <person name="Thorell K."/>
            <person name="Gonzales-Siles L."/>
            <person name="Karlsson R."/>
            <person name="Boulund F."/>
            <person name="Engstrand L."/>
            <person name="Moore E."/>
        </authorList>
    </citation>
    <scope>NUCLEOTIDE SEQUENCE [LARGE SCALE GENOMIC DNA]</scope>
    <source>
        <strain evidence="1 2">CCUG 355</strain>
    </source>
</reference>
<dbReference type="EMBL" id="MUXU01000039">
    <property type="protein sequence ID" value="OOR89393.1"/>
    <property type="molecule type" value="Genomic_DNA"/>
</dbReference>
<comment type="caution">
    <text evidence="1">The sequence shown here is derived from an EMBL/GenBank/DDBJ whole genome shotgun (WGS) entry which is preliminary data.</text>
</comment>
<name>A0A1T0A0T6_9GAMM</name>